<evidence type="ECO:0000256" key="1">
    <source>
        <dbReference type="SAM" id="Coils"/>
    </source>
</evidence>
<evidence type="ECO:0000256" key="2">
    <source>
        <dbReference type="SAM" id="MobiDB-lite"/>
    </source>
</evidence>
<sequence>MCSSLNQWQAPWKGLVPALRPLTRTVLRVLKNIPVLLLVAGLALPLAACRDQASEKAGKETGTEAAQESVKDAARAAPQQGRDLKQAVSGEKGTDGQKAASGTAERVRVYALSEPLPAASPEELARAQAIVDYANRSGRVLGSLCGGYPFLIMTGVAEYRQNYVTLSFGIDPPSAQCARKELDPPKNVFGSETGDKDIEAELEKALQQMDRQRESMRKDYEKLRDYVADTSIVDDGVLGRRLCTSIEKAYRAYAEALERFQSRVDNEAARAQDTMLRDHPLRDHVRLVMKMVSLIRRQADRLAVAEPDPASLEEPIRELSEDIDLAEHLPFPMPGEPEMYYRQFLKGARAMLAIFRRGQLESFHEGVRQSLNEEWNACKGRYNAFVDALARR</sequence>
<comment type="caution">
    <text evidence="3">The sequence shown here is derived from an EMBL/GenBank/DDBJ whole genome shotgun (WGS) entry which is preliminary data.</text>
</comment>
<dbReference type="EMBL" id="DXHV01000062">
    <property type="protein sequence ID" value="HIW00797.1"/>
    <property type="molecule type" value="Genomic_DNA"/>
</dbReference>
<reference evidence="3" key="2">
    <citation type="submission" date="2021-04" db="EMBL/GenBank/DDBJ databases">
        <authorList>
            <person name="Gilroy R."/>
        </authorList>
    </citation>
    <scope>NUCLEOTIDE SEQUENCE</scope>
    <source>
        <strain evidence="3">ChiHecec2B26-446</strain>
    </source>
</reference>
<evidence type="ECO:0000313" key="3">
    <source>
        <dbReference type="EMBL" id="HIW00797.1"/>
    </source>
</evidence>
<reference evidence="3" key="1">
    <citation type="journal article" date="2021" name="PeerJ">
        <title>Extensive microbial diversity within the chicken gut microbiome revealed by metagenomics and culture.</title>
        <authorList>
            <person name="Gilroy R."/>
            <person name="Ravi A."/>
            <person name="Getino M."/>
            <person name="Pursley I."/>
            <person name="Horton D.L."/>
            <person name="Alikhan N.F."/>
            <person name="Baker D."/>
            <person name="Gharbi K."/>
            <person name="Hall N."/>
            <person name="Watson M."/>
            <person name="Adriaenssens E.M."/>
            <person name="Foster-Nyarko E."/>
            <person name="Jarju S."/>
            <person name="Secka A."/>
            <person name="Antonio M."/>
            <person name="Oren A."/>
            <person name="Chaudhuri R.R."/>
            <person name="La Ragione R."/>
            <person name="Hildebrand F."/>
            <person name="Pallen M.J."/>
        </authorList>
    </citation>
    <scope>NUCLEOTIDE SEQUENCE</scope>
    <source>
        <strain evidence="3">ChiHecec2B26-446</strain>
    </source>
</reference>
<evidence type="ECO:0000313" key="4">
    <source>
        <dbReference type="Proteomes" id="UP000886752"/>
    </source>
</evidence>
<feature type="coiled-coil region" evidence="1">
    <location>
        <begin position="195"/>
        <end position="226"/>
    </location>
</feature>
<name>A0A9D1PY81_9BACT</name>
<dbReference type="Proteomes" id="UP000886752">
    <property type="component" value="Unassembled WGS sequence"/>
</dbReference>
<gene>
    <name evidence="3" type="ORF">H9894_06360</name>
</gene>
<dbReference type="AlphaFoldDB" id="A0A9D1PY81"/>
<organism evidence="3 4">
    <name type="scientific">Candidatus Desulfovibrio intestinipullorum</name>
    <dbReference type="NCBI Taxonomy" id="2838536"/>
    <lineage>
        <taxon>Bacteria</taxon>
        <taxon>Pseudomonadati</taxon>
        <taxon>Thermodesulfobacteriota</taxon>
        <taxon>Desulfovibrionia</taxon>
        <taxon>Desulfovibrionales</taxon>
        <taxon>Desulfovibrionaceae</taxon>
        <taxon>Desulfovibrio</taxon>
    </lineage>
</organism>
<proteinExistence type="predicted"/>
<protein>
    <submittedName>
        <fullName evidence="3">YiiG family protein</fullName>
    </submittedName>
</protein>
<keyword evidence="1" id="KW-0175">Coiled coil</keyword>
<feature type="region of interest" description="Disordered" evidence="2">
    <location>
        <begin position="58"/>
        <end position="101"/>
    </location>
</feature>
<accession>A0A9D1PY81</accession>